<feature type="transmembrane region" description="Helical" evidence="2">
    <location>
        <begin position="52"/>
        <end position="73"/>
    </location>
</feature>
<proteinExistence type="predicted"/>
<dbReference type="Gene3D" id="2.130.10.130">
    <property type="entry name" value="Integrin alpha, N-terminal"/>
    <property type="match status" value="2"/>
</dbReference>
<reference evidence="3" key="1">
    <citation type="submission" date="2021-02" db="EMBL/GenBank/DDBJ databases">
        <authorList>
            <person name="Nowell W R."/>
        </authorList>
    </citation>
    <scope>NUCLEOTIDE SEQUENCE</scope>
</reference>
<keyword evidence="2" id="KW-0472">Membrane</keyword>
<name>A0A815N9M8_9BILA</name>
<dbReference type="AlphaFoldDB" id="A0A815N9M8"/>
<gene>
    <name evidence="3" type="ORF">IZO911_LOCUS41472</name>
</gene>
<dbReference type="PANTHER" id="PTHR46580:SF4">
    <property type="entry name" value="ATP_GTP-BINDING PROTEIN"/>
    <property type="match status" value="1"/>
</dbReference>
<dbReference type="SUPFAM" id="SSF69318">
    <property type="entry name" value="Integrin alpha N-terminal domain"/>
    <property type="match status" value="2"/>
</dbReference>
<keyword evidence="2" id="KW-1133">Transmembrane helix</keyword>
<sequence length="569" mass="61312">MADNTISSIGSFANQRSSVNLLVPRKKIVAKFKDSMPQNSSVQAESSWSWKLFVAFGIFTIISMITAILVVCLTTPGKRDNPCPIIYKTMPDNLVNQNSRPQSVASGEFNGDGKIDIVVVNTGIDSMTIFFGIGDGKFTNDTQYSTGIGSKPYSVAVGHFNNDNFIDIVVANYGSHSIGSGEFNGDGKIDIVVVNTGIDSMTIFFGIGDGKFTNDTQYSTGIGSKPYSVAVGHFNNDNFIDIVVANYGSHSIGIFFGYGNGHFTLEVIYSIGISQPLLVLVHDVNNDDRSDIISVNNATNSISIIFGYNNGTFSREMLYSTGYDSLPFAAAVGDFNNDKQIDIAIINYGTCTVSILLGYGQGLFAFENTYFIGYNARPYSIAVRDLNKDNKLDIIVGNSGTGTIVAFFGFGNGTFGNKTSFTSNIFGPQEIVIADVNNDDVEDIIITNSFNHSVWIFIGDNEGNFPTQITASTGVNSKPSSIISVELNNDKHKDVIVVDKGTNNIIVMLGYSPISFLNKTTYSNGIDSPSSVAVGHFNNDNRLDFVVVNSQGSNIAIFLANSNGGFSMN</sequence>
<accession>A0A815N9M8</accession>
<dbReference type="InterPro" id="IPR028994">
    <property type="entry name" value="Integrin_alpha_N"/>
</dbReference>
<protein>
    <submittedName>
        <fullName evidence="3">Uncharacterized protein</fullName>
    </submittedName>
</protein>
<evidence type="ECO:0000256" key="2">
    <source>
        <dbReference type="SAM" id="Phobius"/>
    </source>
</evidence>
<evidence type="ECO:0000256" key="1">
    <source>
        <dbReference type="ARBA" id="ARBA00022729"/>
    </source>
</evidence>
<keyword evidence="1" id="KW-0732">Signal</keyword>
<evidence type="ECO:0000313" key="4">
    <source>
        <dbReference type="Proteomes" id="UP000663860"/>
    </source>
</evidence>
<keyword evidence="2" id="KW-0812">Transmembrane</keyword>
<dbReference type="Pfam" id="PF13517">
    <property type="entry name" value="FG-GAP_3"/>
    <property type="match status" value="4"/>
</dbReference>
<evidence type="ECO:0000313" key="3">
    <source>
        <dbReference type="EMBL" id="CAF1435237.1"/>
    </source>
</evidence>
<dbReference type="InterPro" id="IPR013517">
    <property type="entry name" value="FG-GAP"/>
</dbReference>
<comment type="caution">
    <text evidence="3">The sequence shown here is derived from an EMBL/GenBank/DDBJ whole genome shotgun (WGS) entry which is preliminary data.</text>
</comment>
<organism evidence="3 4">
    <name type="scientific">Adineta steineri</name>
    <dbReference type="NCBI Taxonomy" id="433720"/>
    <lineage>
        <taxon>Eukaryota</taxon>
        <taxon>Metazoa</taxon>
        <taxon>Spiralia</taxon>
        <taxon>Gnathifera</taxon>
        <taxon>Rotifera</taxon>
        <taxon>Eurotatoria</taxon>
        <taxon>Bdelloidea</taxon>
        <taxon>Adinetida</taxon>
        <taxon>Adinetidae</taxon>
        <taxon>Adineta</taxon>
    </lineage>
</organism>
<dbReference type="PANTHER" id="PTHR46580">
    <property type="entry name" value="SENSOR KINASE-RELATED"/>
    <property type="match status" value="1"/>
</dbReference>
<dbReference type="EMBL" id="CAJNOE010001580">
    <property type="protein sequence ID" value="CAF1435237.1"/>
    <property type="molecule type" value="Genomic_DNA"/>
</dbReference>
<dbReference type="Proteomes" id="UP000663860">
    <property type="component" value="Unassembled WGS sequence"/>
</dbReference>
<feature type="non-terminal residue" evidence="3">
    <location>
        <position position="569"/>
    </location>
</feature>